<dbReference type="InterPro" id="IPR050090">
    <property type="entry name" value="Tyrosine_recombinase_XerCD"/>
</dbReference>
<dbReference type="PANTHER" id="PTHR30349:SF88">
    <property type="entry name" value="BLL1584 PROTEIN"/>
    <property type="match status" value="1"/>
</dbReference>
<accession>A0A3E1BXY9</accession>
<dbReference type="PANTHER" id="PTHR30349">
    <property type="entry name" value="PHAGE INTEGRASE-RELATED"/>
    <property type="match status" value="1"/>
</dbReference>
<dbReference type="SUPFAM" id="SSF56349">
    <property type="entry name" value="DNA breaking-rejoining enzymes"/>
    <property type="match status" value="1"/>
</dbReference>
<feature type="compositionally biased region" description="Basic and acidic residues" evidence="4">
    <location>
        <begin position="389"/>
        <end position="398"/>
    </location>
</feature>
<evidence type="ECO:0000256" key="1">
    <source>
        <dbReference type="ARBA" id="ARBA00022908"/>
    </source>
</evidence>
<dbReference type="EMBL" id="NAOO01000004">
    <property type="protein sequence ID" value="RFB99978.1"/>
    <property type="molecule type" value="Genomic_DNA"/>
</dbReference>
<evidence type="ECO:0000256" key="4">
    <source>
        <dbReference type="SAM" id="MobiDB-lite"/>
    </source>
</evidence>
<dbReference type="InterPro" id="IPR010998">
    <property type="entry name" value="Integrase_recombinase_N"/>
</dbReference>
<protein>
    <recommendedName>
        <fullName evidence="7">Integrase</fullName>
    </recommendedName>
</protein>
<name>A0A3E1BXY9_RHILT</name>
<feature type="region of interest" description="Disordered" evidence="4">
    <location>
        <begin position="389"/>
        <end position="409"/>
    </location>
</feature>
<evidence type="ECO:0000256" key="2">
    <source>
        <dbReference type="ARBA" id="ARBA00023125"/>
    </source>
</evidence>
<dbReference type="GO" id="GO:0006310">
    <property type="term" value="P:DNA recombination"/>
    <property type="evidence" value="ECO:0007669"/>
    <property type="project" value="UniProtKB-KW"/>
</dbReference>
<dbReference type="GO" id="GO:0003677">
    <property type="term" value="F:DNA binding"/>
    <property type="evidence" value="ECO:0007669"/>
    <property type="project" value="UniProtKB-KW"/>
</dbReference>
<evidence type="ECO:0008006" key="7">
    <source>
        <dbReference type="Google" id="ProtNLM"/>
    </source>
</evidence>
<keyword evidence="2" id="KW-0238">DNA-binding</keyword>
<proteinExistence type="predicted"/>
<dbReference type="RefSeq" id="WP_116272646.1">
    <property type="nucleotide sequence ID" value="NZ_KZ859521.1"/>
</dbReference>
<comment type="caution">
    <text evidence="5">The sequence shown here is derived from an EMBL/GenBank/DDBJ whole genome shotgun (WGS) entry which is preliminary data.</text>
</comment>
<dbReference type="GO" id="GO:0015074">
    <property type="term" value="P:DNA integration"/>
    <property type="evidence" value="ECO:0007669"/>
    <property type="project" value="UniProtKB-KW"/>
</dbReference>
<evidence type="ECO:0000256" key="3">
    <source>
        <dbReference type="ARBA" id="ARBA00023172"/>
    </source>
</evidence>
<feature type="compositionally biased region" description="Basic residues" evidence="4">
    <location>
        <begin position="399"/>
        <end position="409"/>
    </location>
</feature>
<dbReference type="Gene3D" id="1.10.150.130">
    <property type="match status" value="1"/>
</dbReference>
<dbReference type="Proteomes" id="UP000256748">
    <property type="component" value="Unassembled WGS sequence"/>
</dbReference>
<dbReference type="Gene3D" id="1.10.443.10">
    <property type="entry name" value="Intergrase catalytic core"/>
    <property type="match status" value="1"/>
</dbReference>
<dbReference type="InterPro" id="IPR013762">
    <property type="entry name" value="Integrase-like_cat_sf"/>
</dbReference>
<evidence type="ECO:0000313" key="6">
    <source>
        <dbReference type="Proteomes" id="UP000256748"/>
    </source>
</evidence>
<organism evidence="5 6">
    <name type="scientific">Rhizobium leguminosarum bv. trifolii</name>
    <dbReference type="NCBI Taxonomy" id="386"/>
    <lineage>
        <taxon>Bacteria</taxon>
        <taxon>Pseudomonadati</taxon>
        <taxon>Pseudomonadota</taxon>
        <taxon>Alphaproteobacteria</taxon>
        <taxon>Hyphomicrobiales</taxon>
        <taxon>Rhizobiaceae</taxon>
        <taxon>Rhizobium/Agrobacterium group</taxon>
        <taxon>Rhizobium</taxon>
    </lineage>
</organism>
<evidence type="ECO:0000313" key="5">
    <source>
        <dbReference type="EMBL" id="RFB99978.1"/>
    </source>
</evidence>
<gene>
    <name evidence="5" type="ORF">B5K10_05595</name>
</gene>
<keyword evidence="1" id="KW-0229">DNA integration</keyword>
<keyword evidence="3" id="KW-0233">DNA recombination</keyword>
<dbReference type="InterPro" id="IPR011010">
    <property type="entry name" value="DNA_brk_join_enz"/>
</dbReference>
<sequence length="409" mass="47471">MPRAAQPPHLVWIKPKYNKETGKLISRGYYAIKHLSKLTSTGLGFEHRDEAEKKRHEYEVALYAEQPLSEIVAEHGRGVRDVLVVDLITYYVQRHEKKIEAKSKDRKRDYLNTVERLLRFWTGKSVYEISERSLAQYQATARKGKALSDSHARRELQDLKAMVHFGIKKGLCELNGHMIDWELPPSSEPRMEFYSRSEVAKLVWTSWRAKNMAMGKNGVYTSRHIARFILIGVATGTRSEKIEMASYVNTDDRPWMDLENAIFYRAGVNNKSPMNKRADPVRIPDDLLAHLKRWREKNPDTDNVIDYHGEAGSTRRAFFRLKRDVLGKERAKVVNRHTLKHTCASWLMKDRVKLEIIANYLSTTEEVIKKHYGHFSPDFHEEVNEARKMGRQVRAEKGKAKRQASKKAA</sequence>
<dbReference type="AlphaFoldDB" id="A0A3E1BXY9"/>
<reference evidence="5 6" key="1">
    <citation type="submission" date="2017-03" db="EMBL/GenBank/DDBJ databases">
        <title>Genome analysis of Rhizobial strains effectives or ineffectives for nitrogen fixation isolated from bean seeds.</title>
        <authorList>
            <person name="Peralta H."/>
            <person name="Aguilar-Vera A."/>
            <person name="Mora Y."/>
            <person name="Vargas-Lagunas C."/>
            <person name="Girard L."/>
            <person name="Mora J."/>
        </authorList>
    </citation>
    <scope>NUCLEOTIDE SEQUENCE [LARGE SCALE GENOMIC DNA]</scope>
    <source>
        <strain evidence="5 6">CCGM5</strain>
    </source>
</reference>